<evidence type="ECO:0000259" key="1">
    <source>
        <dbReference type="Pfam" id="PF01037"/>
    </source>
</evidence>
<dbReference type="Gene3D" id="1.10.10.10">
    <property type="entry name" value="Winged helix-like DNA-binding domain superfamily/Winged helix DNA-binding domain"/>
    <property type="match status" value="1"/>
</dbReference>
<protein>
    <submittedName>
        <fullName evidence="2">Lrp/AsnC family transcriptional regulator</fullName>
    </submittedName>
</protein>
<dbReference type="Proteomes" id="UP001138997">
    <property type="component" value="Unassembled WGS sequence"/>
</dbReference>
<dbReference type="Pfam" id="PF01037">
    <property type="entry name" value="AsnC_trans_reg"/>
    <property type="match status" value="1"/>
</dbReference>
<dbReference type="SMART" id="SM00344">
    <property type="entry name" value="HTH_ASNC"/>
    <property type="match status" value="1"/>
</dbReference>
<gene>
    <name evidence="2" type="ORF">LR394_20365</name>
</gene>
<name>A0A9X1NFU5_9ACTN</name>
<dbReference type="RefSeq" id="WP_231444300.1">
    <property type="nucleotide sequence ID" value="NZ_JAJOMB010000011.1"/>
</dbReference>
<dbReference type="InterPro" id="IPR019888">
    <property type="entry name" value="Tscrpt_reg_AsnC-like"/>
</dbReference>
<evidence type="ECO:0000313" key="3">
    <source>
        <dbReference type="Proteomes" id="UP001138997"/>
    </source>
</evidence>
<accession>A0A9X1NFU5</accession>
<dbReference type="InterPro" id="IPR036388">
    <property type="entry name" value="WH-like_DNA-bd_sf"/>
</dbReference>
<dbReference type="GO" id="GO:0043565">
    <property type="term" value="F:sequence-specific DNA binding"/>
    <property type="evidence" value="ECO:0007669"/>
    <property type="project" value="TreeGrafter"/>
</dbReference>
<dbReference type="Gene3D" id="3.30.70.920">
    <property type="match status" value="1"/>
</dbReference>
<dbReference type="SUPFAM" id="SSF46785">
    <property type="entry name" value="Winged helix' DNA-binding domain"/>
    <property type="match status" value="1"/>
</dbReference>
<dbReference type="GO" id="GO:0005829">
    <property type="term" value="C:cytosol"/>
    <property type="evidence" value="ECO:0007669"/>
    <property type="project" value="TreeGrafter"/>
</dbReference>
<feature type="domain" description="Transcription regulator AsnC/Lrp ligand binding" evidence="1">
    <location>
        <begin position="70"/>
        <end position="138"/>
    </location>
</feature>
<sequence length="149" mass="16792">MIDSIDRRILRLLDRVPRATVQYVAEHLSIARGTAHSHLSKLFEGRDLAPVSARLHPSAVGRPLRALVTAEVDQAKIEGLFEALEQIPEVVECTAISGQSDLWLEIVARDADDVYRITQRIMECRGIRRTATSLVLREMIPRRMAQLLT</sequence>
<dbReference type="InterPro" id="IPR019887">
    <property type="entry name" value="Tscrpt_reg_AsnC/Lrp_C"/>
</dbReference>
<proteinExistence type="predicted"/>
<dbReference type="SUPFAM" id="SSF54909">
    <property type="entry name" value="Dimeric alpha+beta barrel"/>
    <property type="match status" value="1"/>
</dbReference>
<dbReference type="AlphaFoldDB" id="A0A9X1NFU5"/>
<comment type="caution">
    <text evidence="2">The sequence shown here is derived from an EMBL/GenBank/DDBJ whole genome shotgun (WGS) entry which is preliminary data.</text>
</comment>
<dbReference type="PANTHER" id="PTHR30154">
    <property type="entry name" value="LEUCINE-RESPONSIVE REGULATORY PROTEIN"/>
    <property type="match status" value="1"/>
</dbReference>
<dbReference type="Pfam" id="PF13412">
    <property type="entry name" value="HTH_24"/>
    <property type="match status" value="1"/>
</dbReference>
<dbReference type="EMBL" id="JAJOMB010000011">
    <property type="protein sequence ID" value="MCD5313265.1"/>
    <property type="molecule type" value="Genomic_DNA"/>
</dbReference>
<dbReference type="GO" id="GO:0043200">
    <property type="term" value="P:response to amino acid"/>
    <property type="evidence" value="ECO:0007669"/>
    <property type="project" value="TreeGrafter"/>
</dbReference>
<evidence type="ECO:0000313" key="2">
    <source>
        <dbReference type="EMBL" id="MCD5313265.1"/>
    </source>
</evidence>
<reference evidence="2" key="1">
    <citation type="submission" date="2021-11" db="EMBL/GenBank/DDBJ databases">
        <title>Streptomyces corallinus and Kineosporia corallina sp. nov., two new coral-derived marine actinobacteria.</title>
        <authorList>
            <person name="Buangrab K."/>
            <person name="Sutthacheep M."/>
            <person name="Yeemin T."/>
            <person name="Harunari E."/>
            <person name="Igarashi Y."/>
            <person name="Sripreechasak P."/>
            <person name="Kanchanasin P."/>
            <person name="Tanasupawat S."/>
            <person name="Phongsopitanun W."/>
        </authorList>
    </citation>
    <scope>NUCLEOTIDE SEQUENCE</scope>
    <source>
        <strain evidence="2">JCM 31032</strain>
    </source>
</reference>
<dbReference type="InterPro" id="IPR036390">
    <property type="entry name" value="WH_DNA-bd_sf"/>
</dbReference>
<organism evidence="2 3">
    <name type="scientific">Kineosporia babensis</name>
    <dbReference type="NCBI Taxonomy" id="499548"/>
    <lineage>
        <taxon>Bacteria</taxon>
        <taxon>Bacillati</taxon>
        <taxon>Actinomycetota</taxon>
        <taxon>Actinomycetes</taxon>
        <taxon>Kineosporiales</taxon>
        <taxon>Kineosporiaceae</taxon>
        <taxon>Kineosporia</taxon>
    </lineage>
</organism>
<keyword evidence="3" id="KW-1185">Reference proteome</keyword>
<dbReference type="InterPro" id="IPR011008">
    <property type="entry name" value="Dimeric_a/b-barrel"/>
</dbReference>
<dbReference type="PANTHER" id="PTHR30154:SF34">
    <property type="entry name" value="TRANSCRIPTIONAL REGULATOR AZLB"/>
    <property type="match status" value="1"/>
</dbReference>